<accession>A0ABD0QKH5</accession>
<sequence length="85" mass="9068">FAVFVEWVLNTCESAFTVGLVDDDTTKPMPSQSPPHCEEREPEPTADGENALAVTSEPSPEEATDSDTKKTPSAQVCVLTVSSIV</sequence>
<dbReference type="AlphaFoldDB" id="A0ABD0QKH5"/>
<evidence type="ECO:0000313" key="3">
    <source>
        <dbReference type="Proteomes" id="UP001529510"/>
    </source>
</evidence>
<dbReference type="EMBL" id="JAMKFB020000008">
    <property type="protein sequence ID" value="KAL0185581.1"/>
    <property type="molecule type" value="Genomic_DNA"/>
</dbReference>
<reference evidence="2 3" key="1">
    <citation type="submission" date="2024-05" db="EMBL/GenBank/DDBJ databases">
        <title>Genome sequencing and assembly of Indian major carp, Cirrhinus mrigala (Hamilton, 1822).</title>
        <authorList>
            <person name="Mohindra V."/>
            <person name="Chowdhury L.M."/>
            <person name="Lal K."/>
            <person name="Jena J.K."/>
        </authorList>
    </citation>
    <scope>NUCLEOTIDE SEQUENCE [LARGE SCALE GENOMIC DNA]</scope>
    <source>
        <strain evidence="2">CM1030</strain>
        <tissue evidence="2">Blood</tissue>
    </source>
</reference>
<evidence type="ECO:0000256" key="1">
    <source>
        <dbReference type="SAM" id="MobiDB-lite"/>
    </source>
</evidence>
<feature type="region of interest" description="Disordered" evidence="1">
    <location>
        <begin position="21"/>
        <end position="73"/>
    </location>
</feature>
<comment type="caution">
    <text evidence="2">The sequence shown here is derived from an EMBL/GenBank/DDBJ whole genome shotgun (WGS) entry which is preliminary data.</text>
</comment>
<gene>
    <name evidence="2" type="ORF">M9458_017251</name>
</gene>
<protein>
    <submittedName>
        <fullName evidence="2">Uncharacterized protein</fullName>
    </submittedName>
</protein>
<feature type="non-terminal residue" evidence="2">
    <location>
        <position position="85"/>
    </location>
</feature>
<dbReference type="Proteomes" id="UP001529510">
    <property type="component" value="Unassembled WGS sequence"/>
</dbReference>
<organism evidence="2 3">
    <name type="scientific">Cirrhinus mrigala</name>
    <name type="common">Mrigala</name>
    <dbReference type="NCBI Taxonomy" id="683832"/>
    <lineage>
        <taxon>Eukaryota</taxon>
        <taxon>Metazoa</taxon>
        <taxon>Chordata</taxon>
        <taxon>Craniata</taxon>
        <taxon>Vertebrata</taxon>
        <taxon>Euteleostomi</taxon>
        <taxon>Actinopterygii</taxon>
        <taxon>Neopterygii</taxon>
        <taxon>Teleostei</taxon>
        <taxon>Ostariophysi</taxon>
        <taxon>Cypriniformes</taxon>
        <taxon>Cyprinidae</taxon>
        <taxon>Labeoninae</taxon>
        <taxon>Labeonini</taxon>
        <taxon>Cirrhinus</taxon>
    </lineage>
</organism>
<name>A0ABD0QKH5_CIRMR</name>
<proteinExistence type="predicted"/>
<evidence type="ECO:0000313" key="2">
    <source>
        <dbReference type="EMBL" id="KAL0185581.1"/>
    </source>
</evidence>
<keyword evidence="3" id="KW-1185">Reference proteome</keyword>
<feature type="non-terminal residue" evidence="2">
    <location>
        <position position="1"/>
    </location>
</feature>